<gene>
    <name evidence="1" type="ORF">SAMN04515672_1477</name>
</gene>
<dbReference type="Pfam" id="PF13578">
    <property type="entry name" value="Methyltransf_24"/>
    <property type="match status" value="1"/>
</dbReference>
<evidence type="ECO:0000313" key="1">
    <source>
        <dbReference type="EMBL" id="SDJ80638.1"/>
    </source>
</evidence>
<dbReference type="EMBL" id="FNFE01000002">
    <property type="protein sequence ID" value="SDJ80638.1"/>
    <property type="molecule type" value="Genomic_DNA"/>
</dbReference>
<dbReference type="OrthoDB" id="135233at2157"/>
<dbReference type="GO" id="GO:0032259">
    <property type="term" value="P:methylation"/>
    <property type="evidence" value="ECO:0007669"/>
    <property type="project" value="UniProtKB-KW"/>
</dbReference>
<dbReference type="STRING" id="1095776.SAMN04515672_1477"/>
<dbReference type="Proteomes" id="UP000198882">
    <property type="component" value="Unassembled WGS sequence"/>
</dbReference>
<protein>
    <submittedName>
        <fullName evidence="1">Methyltransferase domain-containing protein</fullName>
    </submittedName>
</protein>
<dbReference type="InterPro" id="IPR029063">
    <property type="entry name" value="SAM-dependent_MTases_sf"/>
</dbReference>
<reference evidence="2" key="1">
    <citation type="submission" date="2016-10" db="EMBL/GenBank/DDBJ databases">
        <authorList>
            <person name="Varghese N."/>
            <person name="Submissions S."/>
        </authorList>
    </citation>
    <scope>NUCLEOTIDE SEQUENCE [LARGE SCALE GENOMIC DNA]</scope>
    <source>
        <strain evidence="2">B4,CECT 8067,JCM 17497</strain>
    </source>
</reference>
<evidence type="ECO:0000313" key="2">
    <source>
        <dbReference type="Proteomes" id="UP000198882"/>
    </source>
</evidence>
<name>A0A1G8WQJ2_9EURY</name>
<keyword evidence="1" id="KW-0808">Transferase</keyword>
<dbReference type="AlphaFoldDB" id="A0A1G8WQJ2"/>
<accession>A0A1G8WQJ2</accession>
<dbReference type="Gene3D" id="3.40.50.150">
    <property type="entry name" value="Vaccinia Virus protein VP39"/>
    <property type="match status" value="1"/>
</dbReference>
<keyword evidence="2" id="KW-1185">Reference proteome</keyword>
<proteinExistence type="predicted"/>
<dbReference type="RefSeq" id="WP_175529246.1">
    <property type="nucleotide sequence ID" value="NZ_FNFE01000002.1"/>
</dbReference>
<dbReference type="SUPFAM" id="SSF53335">
    <property type="entry name" value="S-adenosyl-L-methionine-dependent methyltransferases"/>
    <property type="match status" value="1"/>
</dbReference>
<keyword evidence="1" id="KW-0489">Methyltransferase</keyword>
<sequence length="348" mass="40394">MHRLDLWFKQELDDDELREIAETIREEYPEATEKIDNALAEQGAIAELLRSSPEYVSVDAFAMWEKLGIHVTPVHWSSPIPDVHSLPDVWEEPSDLPGINLRVDEQFELLSTFESKYKNEYDEFALIESSDEHSGFAIKNRYFESVDAEIAYSMVREHSPECILEIGGGNSTQVLDAALQRNEQECDHYVIDPSPTRSIKRHTDAEVVKENVQDVPVSVFESLSENDIVFIDSSHIATIGSDVLYEFLEALPRLGDGVLVHVHDIFIPYQYPRRWITERRWFFNEQYLVRALLTNNDDLEVLWTTYYMHRKHPDRLAEAFESYDEIGQEYESGNIYGIPSSLWLRTTK</sequence>
<organism evidence="1 2">
    <name type="scientific">Natronorubrum texcoconense</name>
    <dbReference type="NCBI Taxonomy" id="1095776"/>
    <lineage>
        <taxon>Archaea</taxon>
        <taxon>Methanobacteriati</taxon>
        <taxon>Methanobacteriota</taxon>
        <taxon>Stenosarchaea group</taxon>
        <taxon>Halobacteria</taxon>
        <taxon>Halobacteriales</taxon>
        <taxon>Natrialbaceae</taxon>
        <taxon>Natronorubrum</taxon>
    </lineage>
</organism>
<dbReference type="GO" id="GO:0008168">
    <property type="term" value="F:methyltransferase activity"/>
    <property type="evidence" value="ECO:0007669"/>
    <property type="project" value="UniProtKB-KW"/>
</dbReference>